<gene>
    <name evidence="2" type="ORF">CLW00_102244</name>
</gene>
<accession>A0A2T0WSU6</accession>
<reference evidence="2 3" key="1">
    <citation type="submission" date="2018-03" db="EMBL/GenBank/DDBJ databases">
        <title>Genomic Encyclopedia of Archaeal and Bacterial Type Strains, Phase II (KMG-II): from individual species to whole genera.</title>
        <authorList>
            <person name="Goeker M."/>
        </authorList>
    </citation>
    <scope>NUCLEOTIDE SEQUENCE [LARGE SCALE GENOMIC DNA]</scope>
    <source>
        <strain evidence="2 3">DSM 27929</strain>
    </source>
</reference>
<keyword evidence="3" id="KW-1185">Reference proteome</keyword>
<dbReference type="Gene3D" id="2.60.40.1120">
    <property type="entry name" value="Carboxypeptidase-like, regulatory domain"/>
    <property type="match status" value="1"/>
</dbReference>
<keyword evidence="2" id="KW-0121">Carboxypeptidase</keyword>
<organism evidence="2 3">
    <name type="scientific">Mongoliibacter ruber</name>
    <dbReference type="NCBI Taxonomy" id="1750599"/>
    <lineage>
        <taxon>Bacteria</taxon>
        <taxon>Pseudomonadati</taxon>
        <taxon>Bacteroidota</taxon>
        <taxon>Cytophagia</taxon>
        <taxon>Cytophagales</taxon>
        <taxon>Cyclobacteriaceae</taxon>
        <taxon>Mongoliibacter</taxon>
    </lineage>
</organism>
<dbReference type="Proteomes" id="UP000238157">
    <property type="component" value="Unassembled WGS sequence"/>
</dbReference>
<protein>
    <submittedName>
        <fullName evidence="2">Carboxypeptidase-like protein</fullName>
    </submittedName>
</protein>
<evidence type="ECO:0000313" key="2">
    <source>
        <dbReference type="EMBL" id="PRY89768.1"/>
    </source>
</evidence>
<name>A0A2T0WSU6_9BACT</name>
<comment type="caution">
    <text evidence="2">The sequence shown here is derived from an EMBL/GenBank/DDBJ whole genome shotgun (WGS) entry which is preliminary data.</text>
</comment>
<dbReference type="InterPro" id="IPR008969">
    <property type="entry name" value="CarboxyPept-like_regulatory"/>
</dbReference>
<evidence type="ECO:0000313" key="3">
    <source>
        <dbReference type="Proteomes" id="UP000238157"/>
    </source>
</evidence>
<keyword evidence="1" id="KW-1133">Transmembrane helix</keyword>
<keyword evidence="1" id="KW-0472">Membrane</keyword>
<keyword evidence="2" id="KW-0645">Protease</keyword>
<dbReference type="GO" id="GO:0004180">
    <property type="term" value="F:carboxypeptidase activity"/>
    <property type="evidence" value="ECO:0007669"/>
    <property type="project" value="UniProtKB-KW"/>
</dbReference>
<dbReference type="EMBL" id="PVTR01000002">
    <property type="protein sequence ID" value="PRY89768.1"/>
    <property type="molecule type" value="Genomic_DNA"/>
</dbReference>
<dbReference type="SUPFAM" id="SSF49464">
    <property type="entry name" value="Carboxypeptidase regulatory domain-like"/>
    <property type="match status" value="1"/>
</dbReference>
<dbReference type="OrthoDB" id="1223654at2"/>
<dbReference type="AlphaFoldDB" id="A0A2T0WSU6"/>
<dbReference type="Pfam" id="PF13715">
    <property type="entry name" value="CarbopepD_reg_2"/>
    <property type="match status" value="1"/>
</dbReference>
<keyword evidence="1" id="KW-0812">Transmembrane</keyword>
<feature type="transmembrane region" description="Helical" evidence="1">
    <location>
        <begin position="45"/>
        <end position="65"/>
    </location>
</feature>
<proteinExistence type="predicted"/>
<evidence type="ECO:0000256" key="1">
    <source>
        <dbReference type="SAM" id="Phobius"/>
    </source>
</evidence>
<keyword evidence="2" id="KW-0378">Hydrolase</keyword>
<sequence>MHKGPHRPFFLSLLIKNLRNYANFDKLKNFCSVRMLYPKQNMKKSIFPLFSFAFFHFLFLLVFLLPATKSYSQFVIQGKVIDAETMEPVEFATVFINNSTFGDISDEDGQFSITIPAGNHELIISFIGYQTFKYDFNTQNLRPSYEFRILPEPIELEETEVAVKRDRTWYRNLEVFKENFLGNSINAERCKILNPEVLVLDTETKEGILQARSREILLIENRNLGYTIQYVLEGFELDLESGISRYAGYPFFIEEDVPRRRQRSLQTNRDRAFQGSIAHFVRSLYNKNLEEEGYELYAIDMLPHPDLVSDEVADMATEELRRSLNPLVRDSLKNIIRRRDLPKQIETVTENQLAEADLIEVSRNELTFLTYDKPIYIVFSKEPEELAFSKRKYENDKQLQWTGINVQAAEPNKFQVSTIRMLGNAVQLFENGSYFHPFDLFIEGYMAWEKIGDLMPIDYDLDK</sequence>